<accession>A0A0T7GK88</accession>
<protein>
    <recommendedName>
        <fullName evidence="2">DUF6894 domain-containing protein</fullName>
    </recommendedName>
</protein>
<reference evidence="3 4" key="1">
    <citation type="submission" date="2014-08" db="EMBL/GenBank/DDBJ databases">
        <authorList>
            <person name="Chen Y.-H."/>
        </authorList>
    </citation>
    <scope>NUCLEOTIDE SEQUENCE [LARGE SCALE GENOMIC DNA]</scope>
</reference>
<dbReference type="AlphaFoldDB" id="A0A0T7GK88"/>
<dbReference type="EMBL" id="CCRK01000003">
    <property type="protein sequence ID" value="CDZ47681.1"/>
    <property type="molecule type" value="Genomic_DNA"/>
</dbReference>
<feature type="region of interest" description="Disordered" evidence="1">
    <location>
        <begin position="1"/>
        <end position="27"/>
    </location>
</feature>
<evidence type="ECO:0000313" key="4">
    <source>
        <dbReference type="Proteomes" id="UP000039660"/>
    </source>
</evidence>
<evidence type="ECO:0000256" key="1">
    <source>
        <dbReference type="SAM" id="MobiDB-lite"/>
    </source>
</evidence>
<feature type="domain" description="DUF6894" evidence="2">
    <location>
        <begin position="33"/>
        <end position="100"/>
    </location>
</feature>
<dbReference type="Pfam" id="PF21834">
    <property type="entry name" value="DUF6894"/>
    <property type="match status" value="1"/>
</dbReference>
<feature type="compositionally biased region" description="Polar residues" evidence="1">
    <location>
        <begin position="1"/>
        <end position="11"/>
    </location>
</feature>
<gene>
    <name evidence="3" type="ORF">NGAL_HAMBI1189_20710</name>
</gene>
<evidence type="ECO:0000259" key="2">
    <source>
        <dbReference type="Pfam" id="PF21834"/>
    </source>
</evidence>
<dbReference type="Proteomes" id="UP000039660">
    <property type="component" value="Unassembled WGS sequence"/>
</dbReference>
<sequence length="112" mass="12522">MDPSGTPTTGREQMPAKEIRSLDTQGSEHGMARYFFDLINGDGPVRDNEGQEISTREEISREVSRILSDIAREEFPGRGKGSISIEVRNEAGQSVFTGHLSFQTQWHDDPEL</sequence>
<organism evidence="3 4">
    <name type="scientific">Neorhizobium galegae bv. officinalis</name>
    <dbReference type="NCBI Taxonomy" id="323656"/>
    <lineage>
        <taxon>Bacteria</taxon>
        <taxon>Pseudomonadati</taxon>
        <taxon>Pseudomonadota</taxon>
        <taxon>Alphaproteobacteria</taxon>
        <taxon>Hyphomicrobiales</taxon>
        <taxon>Rhizobiaceae</taxon>
        <taxon>Rhizobium/Agrobacterium group</taxon>
        <taxon>Neorhizobium</taxon>
    </lineage>
</organism>
<proteinExistence type="predicted"/>
<dbReference type="RefSeq" id="WP_432431859.1">
    <property type="nucleotide sequence ID" value="NZ_CCRK01000003.1"/>
</dbReference>
<evidence type="ECO:0000313" key="3">
    <source>
        <dbReference type="EMBL" id="CDZ47681.1"/>
    </source>
</evidence>
<name>A0A0T7GK88_NEOGA</name>
<dbReference type="InterPro" id="IPR054189">
    <property type="entry name" value="DUF6894"/>
</dbReference>